<evidence type="ECO:0000313" key="6">
    <source>
        <dbReference type="EMBL" id="OGE38666.1"/>
    </source>
</evidence>
<keyword evidence="2" id="KW-0436">Ligase</keyword>
<dbReference type="GO" id="GO:0000166">
    <property type="term" value="F:nucleotide binding"/>
    <property type="evidence" value="ECO:0007669"/>
    <property type="project" value="UniProtKB-KW"/>
</dbReference>
<dbReference type="Pfam" id="PF00549">
    <property type="entry name" value="Ligase_CoA"/>
    <property type="match status" value="1"/>
</dbReference>
<evidence type="ECO:0000256" key="2">
    <source>
        <dbReference type="ARBA" id="ARBA00022598"/>
    </source>
</evidence>
<dbReference type="GO" id="GO:0009361">
    <property type="term" value="C:succinate-CoA ligase complex (ADP-forming)"/>
    <property type="evidence" value="ECO:0007669"/>
    <property type="project" value="TreeGrafter"/>
</dbReference>
<dbReference type="InterPro" id="IPR005811">
    <property type="entry name" value="SUCC_ACL_C"/>
</dbReference>
<name>A0A1F5KCJ2_9BACT</name>
<organism evidence="6 7">
    <name type="scientific">Candidatus Daviesbacteria bacterium RIFCSPHIGHO2_12_FULL_37_11</name>
    <dbReference type="NCBI Taxonomy" id="1797777"/>
    <lineage>
        <taxon>Bacteria</taxon>
        <taxon>Candidatus Daviesiibacteriota</taxon>
    </lineage>
</organism>
<comment type="caution">
    <text evidence="6">The sequence shown here is derived from an EMBL/GenBank/DDBJ whole genome shotgun (WGS) entry which is preliminary data.</text>
</comment>
<accession>A0A1F5KCJ2</accession>
<dbReference type="PANTHER" id="PTHR11117:SF2">
    <property type="entry name" value="SUCCINATE--COA LIGASE [ADP_GDP-FORMING] SUBUNIT ALPHA, MITOCHONDRIAL"/>
    <property type="match status" value="1"/>
</dbReference>
<dbReference type="InterPro" id="IPR036291">
    <property type="entry name" value="NAD(P)-bd_dom_sf"/>
</dbReference>
<reference evidence="6 7" key="1">
    <citation type="journal article" date="2016" name="Nat. Commun.">
        <title>Thousands of microbial genomes shed light on interconnected biogeochemical processes in an aquifer system.</title>
        <authorList>
            <person name="Anantharaman K."/>
            <person name="Brown C.T."/>
            <person name="Hug L.A."/>
            <person name="Sharon I."/>
            <person name="Castelle C.J."/>
            <person name="Probst A.J."/>
            <person name="Thomas B.C."/>
            <person name="Singh A."/>
            <person name="Wilkins M.J."/>
            <person name="Karaoz U."/>
            <person name="Brodie E.L."/>
            <person name="Williams K.H."/>
            <person name="Hubbard S.S."/>
            <person name="Banfield J.F."/>
        </authorList>
    </citation>
    <scope>NUCLEOTIDE SEQUENCE [LARGE SCALE GENOMIC DNA]</scope>
</reference>
<keyword evidence="1" id="KW-0816">Tricarboxylic acid cycle</keyword>
<evidence type="ECO:0000256" key="3">
    <source>
        <dbReference type="ARBA" id="ARBA00022741"/>
    </source>
</evidence>
<evidence type="ECO:0000256" key="1">
    <source>
        <dbReference type="ARBA" id="ARBA00022532"/>
    </source>
</evidence>
<dbReference type="PIRSF" id="PIRSF001553">
    <property type="entry name" value="SucCS_alpha"/>
    <property type="match status" value="1"/>
</dbReference>
<keyword evidence="3" id="KW-0547">Nucleotide-binding</keyword>
<dbReference type="InterPro" id="IPR033847">
    <property type="entry name" value="Citrt_syn/SCS-alpha_CS"/>
</dbReference>
<dbReference type="GO" id="GO:0004776">
    <property type="term" value="F:succinate-CoA ligase (GDP-forming) activity"/>
    <property type="evidence" value="ECO:0007669"/>
    <property type="project" value="TreeGrafter"/>
</dbReference>
<dbReference type="SUPFAM" id="SSF51735">
    <property type="entry name" value="NAD(P)-binding Rossmann-fold domains"/>
    <property type="match status" value="1"/>
</dbReference>
<dbReference type="InterPro" id="IPR003781">
    <property type="entry name" value="CoA-bd"/>
</dbReference>
<dbReference type="SUPFAM" id="SSF52210">
    <property type="entry name" value="Succinyl-CoA synthetase domains"/>
    <property type="match status" value="1"/>
</dbReference>
<dbReference type="Pfam" id="PF02629">
    <property type="entry name" value="CoA_binding"/>
    <property type="match status" value="1"/>
</dbReference>
<evidence type="ECO:0000313" key="7">
    <source>
        <dbReference type="Proteomes" id="UP000176527"/>
    </source>
</evidence>
<dbReference type="PRINTS" id="PR01798">
    <property type="entry name" value="SCOASYNTHASE"/>
</dbReference>
<dbReference type="GO" id="GO:0004775">
    <property type="term" value="F:succinate-CoA ligase (ADP-forming) activity"/>
    <property type="evidence" value="ECO:0007669"/>
    <property type="project" value="TreeGrafter"/>
</dbReference>
<dbReference type="Gene3D" id="3.40.50.720">
    <property type="entry name" value="NAD(P)-binding Rossmann-like Domain"/>
    <property type="match status" value="1"/>
</dbReference>
<proteinExistence type="predicted"/>
<dbReference type="InterPro" id="IPR005810">
    <property type="entry name" value="CoA_lig_alpha"/>
</dbReference>
<feature type="active site" description="Tele-phosphohistidine intermediate" evidence="4">
    <location>
        <position position="256"/>
    </location>
</feature>
<evidence type="ECO:0000256" key="4">
    <source>
        <dbReference type="PIRSR" id="PIRSR001553-1"/>
    </source>
</evidence>
<sequence>MLLLPKNAKLIGQGITGAEGSRALEWSQAYGTEIIAGVTPGKGGLTHMGIPIFNTVKEAVDSVGEVDGSVQFVPPLFTKDAVLEALEAGIKWILIGAEKVPTKDSAIIYAKAKEIGASVIGPSSVGLICPSRKLKIGTIAGGAPERVFPKGNVAIISKSGGMTSEIGSHLKNNGLGASWAVGIGGDRIICSDYVDFLLELEHDPETKATVIFGELGGTYEERVAQYVKAGKIKKPVIAFIAGEFTLNLPNDVQFGHAGAIIEGDRGLPDKKRNLLRESGVKVAENLDEIAELVKGSLQLSSRT</sequence>
<dbReference type="PANTHER" id="PTHR11117">
    <property type="entry name" value="SUCCINYL-COA LIGASE SUBUNIT ALPHA"/>
    <property type="match status" value="1"/>
</dbReference>
<dbReference type="Gene3D" id="3.40.50.261">
    <property type="entry name" value="Succinyl-CoA synthetase domains"/>
    <property type="match status" value="1"/>
</dbReference>
<dbReference type="PROSITE" id="PS01216">
    <property type="entry name" value="SUCCINYL_COA_LIG_1"/>
    <property type="match status" value="1"/>
</dbReference>
<feature type="domain" description="CoA-binding" evidence="5">
    <location>
        <begin position="3"/>
        <end position="100"/>
    </location>
</feature>
<dbReference type="EMBL" id="MFDE01000015">
    <property type="protein sequence ID" value="OGE38666.1"/>
    <property type="molecule type" value="Genomic_DNA"/>
</dbReference>
<evidence type="ECO:0000259" key="5">
    <source>
        <dbReference type="SMART" id="SM00881"/>
    </source>
</evidence>
<dbReference type="AlphaFoldDB" id="A0A1F5KCJ2"/>
<dbReference type="InterPro" id="IPR016102">
    <property type="entry name" value="Succinyl-CoA_synth-like"/>
</dbReference>
<dbReference type="SMART" id="SM00881">
    <property type="entry name" value="CoA_binding"/>
    <property type="match status" value="1"/>
</dbReference>
<gene>
    <name evidence="6" type="ORF">A3F00_00760</name>
</gene>
<protein>
    <recommendedName>
        <fullName evidence="5">CoA-binding domain-containing protein</fullName>
    </recommendedName>
</protein>
<dbReference type="Proteomes" id="UP000176527">
    <property type="component" value="Unassembled WGS sequence"/>
</dbReference>
<dbReference type="GO" id="GO:0006099">
    <property type="term" value="P:tricarboxylic acid cycle"/>
    <property type="evidence" value="ECO:0007669"/>
    <property type="project" value="UniProtKB-KW"/>
</dbReference>